<evidence type="ECO:0000259" key="2">
    <source>
        <dbReference type="PROSITE" id="PS50994"/>
    </source>
</evidence>
<evidence type="ECO:0000313" key="3">
    <source>
        <dbReference type="EMBL" id="KIN96984.1"/>
    </source>
</evidence>
<accession>A0A0C3N7G2</accession>
<keyword evidence="4" id="KW-1185">Reference proteome</keyword>
<reference evidence="3 4" key="1">
    <citation type="submission" date="2014-04" db="EMBL/GenBank/DDBJ databases">
        <authorList>
            <consortium name="DOE Joint Genome Institute"/>
            <person name="Kuo A."/>
            <person name="Kohler A."/>
            <person name="Costa M.D."/>
            <person name="Nagy L.G."/>
            <person name="Floudas D."/>
            <person name="Copeland A."/>
            <person name="Barry K.W."/>
            <person name="Cichocki N."/>
            <person name="Veneault-Fourrey C."/>
            <person name="LaButti K."/>
            <person name="Lindquist E.A."/>
            <person name="Lipzen A."/>
            <person name="Lundell T."/>
            <person name="Morin E."/>
            <person name="Murat C."/>
            <person name="Sun H."/>
            <person name="Tunlid A."/>
            <person name="Henrissat B."/>
            <person name="Grigoriev I.V."/>
            <person name="Hibbett D.S."/>
            <person name="Martin F."/>
            <person name="Nordberg H.P."/>
            <person name="Cantor M.N."/>
            <person name="Hua S.X."/>
        </authorList>
    </citation>
    <scope>NUCLEOTIDE SEQUENCE [LARGE SCALE GENOMIC DNA]</scope>
    <source>
        <strain evidence="3 4">Marx 270</strain>
    </source>
</reference>
<sequence length="248" mass="28144">DNGSPYILALDWLSKTFGIRHIRISPYNSQANRVVECQHFDVREALVKSCGGEASKWSEVAPAVFRAERVMVHKATGFSLFYMAHGVEPRLPFDIVKATFLAPFEVEFYLTSELIAHHAPHQLQKCPEDLARIHDLVLRSHFTLVKDFVARFAHTIQDFDFEPGSLILVQNSRTVRDKNCKTKPCYLGPMIIVQHTKGGSYILVELDGAVSKFHFATFCLYPYFLWNNSHIKVTQLTGISTGNLDCLE</sequence>
<feature type="domain" description="Integrase catalytic" evidence="2">
    <location>
        <begin position="1"/>
        <end position="100"/>
    </location>
</feature>
<dbReference type="InterPro" id="IPR012337">
    <property type="entry name" value="RNaseH-like_sf"/>
</dbReference>
<dbReference type="InterPro" id="IPR001584">
    <property type="entry name" value="Integrase_cat-core"/>
</dbReference>
<dbReference type="GO" id="GO:0003723">
    <property type="term" value="F:RNA binding"/>
    <property type="evidence" value="ECO:0007669"/>
    <property type="project" value="UniProtKB-KW"/>
</dbReference>
<dbReference type="AlphaFoldDB" id="A0A0C3N7G2"/>
<dbReference type="SUPFAM" id="SSF53098">
    <property type="entry name" value="Ribonuclease H-like"/>
    <property type="match status" value="1"/>
</dbReference>
<dbReference type="PROSITE" id="PS50994">
    <property type="entry name" value="INTEGRASE"/>
    <property type="match status" value="1"/>
</dbReference>
<dbReference type="GO" id="GO:0015074">
    <property type="term" value="P:DNA integration"/>
    <property type="evidence" value="ECO:0007669"/>
    <property type="project" value="InterPro"/>
</dbReference>
<proteinExistence type="predicted"/>
<feature type="non-terminal residue" evidence="3">
    <location>
        <position position="1"/>
    </location>
</feature>
<dbReference type="GO" id="GO:0005634">
    <property type="term" value="C:nucleus"/>
    <property type="evidence" value="ECO:0007669"/>
    <property type="project" value="UniProtKB-ARBA"/>
</dbReference>
<evidence type="ECO:0000313" key="4">
    <source>
        <dbReference type="Proteomes" id="UP000054217"/>
    </source>
</evidence>
<dbReference type="Proteomes" id="UP000054217">
    <property type="component" value="Unassembled WGS sequence"/>
</dbReference>
<reference evidence="4" key="2">
    <citation type="submission" date="2015-01" db="EMBL/GenBank/DDBJ databases">
        <title>Evolutionary Origins and Diversification of the Mycorrhizal Mutualists.</title>
        <authorList>
            <consortium name="DOE Joint Genome Institute"/>
            <consortium name="Mycorrhizal Genomics Consortium"/>
            <person name="Kohler A."/>
            <person name="Kuo A."/>
            <person name="Nagy L.G."/>
            <person name="Floudas D."/>
            <person name="Copeland A."/>
            <person name="Barry K.W."/>
            <person name="Cichocki N."/>
            <person name="Veneault-Fourrey C."/>
            <person name="LaButti K."/>
            <person name="Lindquist E.A."/>
            <person name="Lipzen A."/>
            <person name="Lundell T."/>
            <person name="Morin E."/>
            <person name="Murat C."/>
            <person name="Riley R."/>
            <person name="Ohm R."/>
            <person name="Sun H."/>
            <person name="Tunlid A."/>
            <person name="Henrissat B."/>
            <person name="Grigoriev I.V."/>
            <person name="Hibbett D.S."/>
            <person name="Martin F."/>
        </authorList>
    </citation>
    <scope>NUCLEOTIDE SEQUENCE [LARGE SCALE GENOMIC DNA]</scope>
    <source>
        <strain evidence="4">Marx 270</strain>
    </source>
</reference>
<organism evidence="3 4">
    <name type="scientific">Pisolithus tinctorius Marx 270</name>
    <dbReference type="NCBI Taxonomy" id="870435"/>
    <lineage>
        <taxon>Eukaryota</taxon>
        <taxon>Fungi</taxon>
        <taxon>Dikarya</taxon>
        <taxon>Basidiomycota</taxon>
        <taxon>Agaricomycotina</taxon>
        <taxon>Agaricomycetes</taxon>
        <taxon>Agaricomycetidae</taxon>
        <taxon>Boletales</taxon>
        <taxon>Sclerodermatineae</taxon>
        <taxon>Pisolithaceae</taxon>
        <taxon>Pisolithus</taxon>
    </lineage>
</organism>
<name>A0A0C3N7G2_PISTI</name>
<dbReference type="EMBL" id="KN832036">
    <property type="protein sequence ID" value="KIN96984.1"/>
    <property type="molecule type" value="Genomic_DNA"/>
</dbReference>
<dbReference type="InterPro" id="IPR036397">
    <property type="entry name" value="RNaseH_sf"/>
</dbReference>
<gene>
    <name evidence="3" type="ORF">M404DRAFT_94934</name>
</gene>
<dbReference type="STRING" id="870435.A0A0C3N7G2"/>
<dbReference type="OrthoDB" id="444848at2759"/>
<dbReference type="HOGENOM" id="CLU_000384_22_0_1"/>
<protein>
    <recommendedName>
        <fullName evidence="2">Integrase catalytic domain-containing protein</fullName>
    </recommendedName>
</protein>
<dbReference type="InParanoid" id="A0A0C3N7G2"/>
<evidence type="ECO:0000256" key="1">
    <source>
        <dbReference type="ARBA" id="ARBA00022884"/>
    </source>
</evidence>
<keyword evidence="1" id="KW-0694">RNA-binding</keyword>
<feature type="non-terminal residue" evidence="3">
    <location>
        <position position="248"/>
    </location>
</feature>
<dbReference type="Gene3D" id="3.30.420.10">
    <property type="entry name" value="Ribonuclease H-like superfamily/Ribonuclease H"/>
    <property type="match status" value="1"/>
</dbReference>